<keyword evidence="3 10" id="KW-0812">Transmembrane</keyword>
<dbReference type="Gene3D" id="3.40.190.10">
    <property type="entry name" value="Periplasmic binding protein-like II"/>
    <property type="match status" value="2"/>
</dbReference>
<proteinExistence type="predicted"/>
<feature type="transmembrane region" description="Helical" evidence="10">
    <location>
        <begin position="177"/>
        <end position="198"/>
    </location>
</feature>
<evidence type="ECO:0000313" key="14">
    <source>
        <dbReference type="EMBL" id="MFC3230060.1"/>
    </source>
</evidence>
<evidence type="ECO:0000313" key="15">
    <source>
        <dbReference type="Proteomes" id="UP001595528"/>
    </source>
</evidence>
<dbReference type="SMART" id="SM00062">
    <property type="entry name" value="PBPb"/>
    <property type="match status" value="1"/>
</dbReference>
<evidence type="ECO:0000256" key="5">
    <source>
        <dbReference type="ARBA" id="ARBA00023065"/>
    </source>
</evidence>
<feature type="signal peptide" evidence="11">
    <location>
        <begin position="1"/>
        <end position="17"/>
    </location>
</feature>
<evidence type="ECO:0000256" key="4">
    <source>
        <dbReference type="ARBA" id="ARBA00022989"/>
    </source>
</evidence>
<keyword evidence="7" id="KW-0675">Receptor</keyword>
<name>A0ABV7L653_9PROT</name>
<keyword evidence="11" id="KW-0732">Signal</keyword>
<feature type="domain" description="Ionotropic glutamate receptor C-terminal" evidence="13">
    <location>
        <begin position="33"/>
        <end position="358"/>
    </location>
</feature>
<dbReference type="Gene3D" id="1.10.287.70">
    <property type="match status" value="1"/>
</dbReference>
<dbReference type="Pfam" id="PF00060">
    <property type="entry name" value="Lig_chan"/>
    <property type="match status" value="1"/>
</dbReference>
<dbReference type="RefSeq" id="WP_379904866.1">
    <property type="nucleotide sequence ID" value="NZ_JBHRTR010000036.1"/>
</dbReference>
<evidence type="ECO:0000256" key="7">
    <source>
        <dbReference type="ARBA" id="ARBA00023170"/>
    </source>
</evidence>
<comment type="subcellular location">
    <subcellularLocation>
        <location evidence="1">Membrane</location>
        <topology evidence="1">Multi-pass membrane protein</topology>
    </subcellularLocation>
</comment>
<keyword evidence="2" id="KW-0813">Transport</keyword>
<evidence type="ECO:0000256" key="10">
    <source>
        <dbReference type="SAM" id="Phobius"/>
    </source>
</evidence>
<dbReference type="SUPFAM" id="SSF53850">
    <property type="entry name" value="Periplasmic binding protein-like II"/>
    <property type="match status" value="1"/>
</dbReference>
<organism evidence="14 15">
    <name type="scientific">Marinibaculum pumilum</name>
    <dbReference type="NCBI Taxonomy" id="1766165"/>
    <lineage>
        <taxon>Bacteria</taxon>
        <taxon>Pseudomonadati</taxon>
        <taxon>Pseudomonadota</taxon>
        <taxon>Alphaproteobacteria</taxon>
        <taxon>Rhodospirillales</taxon>
        <taxon>Rhodospirillaceae</taxon>
        <taxon>Marinibaculum</taxon>
    </lineage>
</organism>
<dbReference type="SMART" id="SM00079">
    <property type="entry name" value="PBPe"/>
    <property type="match status" value="1"/>
</dbReference>
<feature type="transmembrane region" description="Helical" evidence="10">
    <location>
        <begin position="210"/>
        <end position="234"/>
    </location>
</feature>
<keyword evidence="6 10" id="KW-0472">Membrane</keyword>
<dbReference type="InterPro" id="IPR015683">
    <property type="entry name" value="Ionotropic_Glu_rcpt"/>
</dbReference>
<comment type="caution">
    <text evidence="14">The sequence shown here is derived from an EMBL/GenBank/DDBJ whole genome shotgun (WGS) entry which is preliminary data.</text>
</comment>
<keyword evidence="9" id="KW-0407">Ion channel</keyword>
<evidence type="ECO:0000256" key="3">
    <source>
        <dbReference type="ARBA" id="ARBA00022692"/>
    </source>
</evidence>
<dbReference type="Gene3D" id="1.20.5.110">
    <property type="match status" value="1"/>
</dbReference>
<evidence type="ECO:0000256" key="2">
    <source>
        <dbReference type="ARBA" id="ARBA00022448"/>
    </source>
</evidence>
<gene>
    <name evidence="14" type="ORF">ACFOGJ_22610</name>
</gene>
<evidence type="ECO:0000259" key="13">
    <source>
        <dbReference type="SMART" id="SM00079"/>
    </source>
</evidence>
<evidence type="ECO:0000256" key="6">
    <source>
        <dbReference type="ARBA" id="ARBA00023136"/>
    </source>
</evidence>
<keyword evidence="5" id="KW-0406">Ion transport</keyword>
<feature type="transmembrane region" description="Helical" evidence="10">
    <location>
        <begin position="139"/>
        <end position="165"/>
    </location>
</feature>
<evidence type="ECO:0000256" key="8">
    <source>
        <dbReference type="ARBA" id="ARBA00023180"/>
    </source>
</evidence>
<evidence type="ECO:0000256" key="9">
    <source>
        <dbReference type="ARBA" id="ARBA00023303"/>
    </source>
</evidence>
<dbReference type="InterPro" id="IPR001638">
    <property type="entry name" value="Solute-binding_3/MltF_N"/>
</dbReference>
<sequence>MLLAAALLLCRPGAAGAQQDAATPAAATAGAQQAIAATKQAPPFVMRDPNGTWRGLAVDLWQAVAAEAGIDYAFQEVTIPELLDGVADQRFLIGVAPLTITRAREEKVDFSNPFYTTGWSIAVPHQKERPIILQVLEGLFSVAFLLAVLGLAAVLAGAGFLLWMFERRRNREQFGGSAHRGLGHAFWWAAVTMTTVGYGDKAPVTLGGRIVALVWMFASILLISTFTAAIASSLTASQLQGRVKGLSDLAHVRTGTLGDSASEEFLRERAISPVLFPSAEAGLQALADDRIDAFLHDAPILRYRAAHDFAGQVSVLPATYGRQDYGFIVPQGSGLREPVNRALMGVLESTYWDELLSRYQMPE</sequence>
<dbReference type="SUPFAM" id="SSF81324">
    <property type="entry name" value="Voltage-gated potassium channels"/>
    <property type="match status" value="1"/>
</dbReference>
<reference evidence="15" key="1">
    <citation type="journal article" date="2019" name="Int. J. Syst. Evol. Microbiol.">
        <title>The Global Catalogue of Microorganisms (GCM) 10K type strain sequencing project: providing services to taxonomists for standard genome sequencing and annotation.</title>
        <authorList>
            <consortium name="The Broad Institute Genomics Platform"/>
            <consortium name="The Broad Institute Genome Sequencing Center for Infectious Disease"/>
            <person name="Wu L."/>
            <person name="Ma J."/>
        </authorList>
    </citation>
    <scope>NUCLEOTIDE SEQUENCE [LARGE SCALE GENOMIC DNA]</scope>
    <source>
        <strain evidence="15">KCTC 42964</strain>
    </source>
</reference>
<evidence type="ECO:0000256" key="1">
    <source>
        <dbReference type="ARBA" id="ARBA00004141"/>
    </source>
</evidence>
<evidence type="ECO:0000256" key="11">
    <source>
        <dbReference type="SAM" id="SignalP"/>
    </source>
</evidence>
<keyword evidence="8" id="KW-0325">Glycoprotein</keyword>
<dbReference type="EMBL" id="JBHRTR010000036">
    <property type="protein sequence ID" value="MFC3230060.1"/>
    <property type="molecule type" value="Genomic_DNA"/>
</dbReference>
<dbReference type="PANTHER" id="PTHR18966">
    <property type="entry name" value="IONOTROPIC GLUTAMATE RECEPTOR"/>
    <property type="match status" value="1"/>
</dbReference>
<accession>A0ABV7L653</accession>
<keyword evidence="15" id="KW-1185">Reference proteome</keyword>
<keyword evidence="4 10" id="KW-1133">Transmembrane helix</keyword>
<dbReference type="InterPro" id="IPR001320">
    <property type="entry name" value="Iontro_rcpt_C"/>
</dbReference>
<dbReference type="Pfam" id="PF00497">
    <property type="entry name" value="SBP_bac_3"/>
    <property type="match status" value="1"/>
</dbReference>
<dbReference type="Proteomes" id="UP001595528">
    <property type="component" value="Unassembled WGS sequence"/>
</dbReference>
<dbReference type="PRINTS" id="PR00169">
    <property type="entry name" value="KCHANNEL"/>
</dbReference>
<evidence type="ECO:0000259" key="12">
    <source>
        <dbReference type="SMART" id="SM00062"/>
    </source>
</evidence>
<protein>
    <submittedName>
        <fullName evidence="14">Transporter substrate-binding domain-containing protein</fullName>
    </submittedName>
</protein>
<feature type="domain" description="Solute-binding protein family 3/N-terminal" evidence="12">
    <location>
        <begin position="33"/>
        <end position="363"/>
    </location>
</feature>
<feature type="chain" id="PRO_5045298229" evidence="11">
    <location>
        <begin position="18"/>
        <end position="363"/>
    </location>
</feature>